<evidence type="ECO:0000313" key="3">
    <source>
        <dbReference type="EMBL" id="GFR49682.1"/>
    </source>
</evidence>
<feature type="transmembrane region" description="Helical" evidence="2">
    <location>
        <begin position="20"/>
        <end position="41"/>
    </location>
</feature>
<gene>
    <name evidence="3" type="ORF">Agub_g11831</name>
</gene>
<keyword evidence="2" id="KW-0472">Membrane</keyword>
<comment type="caution">
    <text evidence="3">The sequence shown here is derived from an EMBL/GenBank/DDBJ whole genome shotgun (WGS) entry which is preliminary data.</text>
</comment>
<protein>
    <submittedName>
        <fullName evidence="3">Uncharacterized protein</fullName>
    </submittedName>
</protein>
<evidence type="ECO:0000256" key="2">
    <source>
        <dbReference type="SAM" id="Phobius"/>
    </source>
</evidence>
<feature type="compositionally biased region" description="Basic and acidic residues" evidence="1">
    <location>
        <begin position="188"/>
        <end position="198"/>
    </location>
</feature>
<keyword evidence="2" id="KW-0812">Transmembrane</keyword>
<feature type="non-terminal residue" evidence="3">
    <location>
        <position position="292"/>
    </location>
</feature>
<proteinExistence type="predicted"/>
<dbReference type="AlphaFoldDB" id="A0AAD3DYQ6"/>
<feature type="transmembrane region" description="Helical" evidence="2">
    <location>
        <begin position="88"/>
        <end position="108"/>
    </location>
</feature>
<keyword evidence="4" id="KW-1185">Reference proteome</keyword>
<evidence type="ECO:0000313" key="4">
    <source>
        <dbReference type="Proteomes" id="UP001054857"/>
    </source>
</evidence>
<feature type="transmembrane region" description="Helical" evidence="2">
    <location>
        <begin position="53"/>
        <end position="76"/>
    </location>
</feature>
<sequence length="292" mass="30914">MRPWLAVLSGYTLTPHEAAAARHGFTAFAFVLSSYFILLPLREDVALTLGPALLPRLFTASLFVTAAAAPLVTAYVVNPASGCRAVGFRRLCRLMAGCLLVLFLPLLLTSPDPWALTRLLRLTPASSPVLELARSPAPTAPARMGDVAAGHTSTAAAAYLALLPPAPLLLQQQPQQQQPLGEVGEGGGQHRETQRQELNEQAAAAVKGAAQGDTARRQLGAGAVPVEGVVGELAEEEATRRRGRLVPLSWYGNAVRVCFYVYLSLQSLLSTSALWSVCADTFTAAASTKLYG</sequence>
<evidence type="ECO:0000256" key="1">
    <source>
        <dbReference type="SAM" id="MobiDB-lite"/>
    </source>
</evidence>
<feature type="compositionally biased region" description="Low complexity" evidence="1">
    <location>
        <begin position="201"/>
        <end position="210"/>
    </location>
</feature>
<dbReference type="EMBL" id="BMAR01000032">
    <property type="protein sequence ID" value="GFR49682.1"/>
    <property type="molecule type" value="Genomic_DNA"/>
</dbReference>
<feature type="region of interest" description="Disordered" evidence="1">
    <location>
        <begin position="173"/>
        <end position="210"/>
    </location>
</feature>
<organism evidence="3 4">
    <name type="scientific">Astrephomene gubernaculifera</name>
    <dbReference type="NCBI Taxonomy" id="47775"/>
    <lineage>
        <taxon>Eukaryota</taxon>
        <taxon>Viridiplantae</taxon>
        <taxon>Chlorophyta</taxon>
        <taxon>core chlorophytes</taxon>
        <taxon>Chlorophyceae</taxon>
        <taxon>CS clade</taxon>
        <taxon>Chlamydomonadales</taxon>
        <taxon>Astrephomenaceae</taxon>
        <taxon>Astrephomene</taxon>
    </lineage>
</organism>
<keyword evidence="2" id="KW-1133">Transmembrane helix</keyword>
<dbReference type="Proteomes" id="UP001054857">
    <property type="component" value="Unassembled WGS sequence"/>
</dbReference>
<dbReference type="PANTHER" id="PTHR43596:SF1">
    <property type="entry name" value="ADP,ATP CARRIER PROTEIN"/>
    <property type="match status" value="1"/>
</dbReference>
<accession>A0AAD3DYQ6</accession>
<dbReference type="PANTHER" id="PTHR43596">
    <property type="entry name" value="ADP,ATP CARRIER PROTEIN"/>
    <property type="match status" value="1"/>
</dbReference>
<name>A0AAD3DYQ6_9CHLO</name>
<reference evidence="3 4" key="1">
    <citation type="journal article" date="2021" name="Sci. Rep.">
        <title>Genome sequencing of the multicellular alga Astrephomene provides insights into convergent evolution of germ-soma differentiation.</title>
        <authorList>
            <person name="Yamashita S."/>
            <person name="Yamamoto K."/>
            <person name="Matsuzaki R."/>
            <person name="Suzuki S."/>
            <person name="Yamaguchi H."/>
            <person name="Hirooka S."/>
            <person name="Minakuchi Y."/>
            <person name="Miyagishima S."/>
            <person name="Kawachi M."/>
            <person name="Toyoda A."/>
            <person name="Nozaki H."/>
        </authorList>
    </citation>
    <scope>NUCLEOTIDE SEQUENCE [LARGE SCALE GENOMIC DNA]</scope>
    <source>
        <strain evidence="3 4">NIES-4017</strain>
    </source>
</reference>